<comment type="caution">
    <text evidence="1">The sequence shown here is derived from an EMBL/GenBank/DDBJ whole genome shotgun (WGS) entry which is preliminary data.</text>
</comment>
<reference evidence="1" key="1">
    <citation type="submission" date="2022-06" db="EMBL/GenBank/DDBJ databases">
        <title>Novel species in genus nocardia.</title>
        <authorList>
            <person name="Li F."/>
        </authorList>
    </citation>
    <scope>NUCLEOTIDE SEQUENCE</scope>
    <source>
        <strain evidence="1">CDC141</strain>
    </source>
</reference>
<evidence type="ECO:0000313" key="1">
    <source>
        <dbReference type="EMBL" id="MCM6773833.1"/>
    </source>
</evidence>
<dbReference type="Proteomes" id="UP001139157">
    <property type="component" value="Unassembled WGS sequence"/>
</dbReference>
<dbReference type="EMBL" id="JAMRXG010000004">
    <property type="protein sequence ID" value="MCM6773833.1"/>
    <property type="molecule type" value="Genomic_DNA"/>
</dbReference>
<protein>
    <submittedName>
        <fullName evidence="1">Uncharacterized protein</fullName>
    </submittedName>
</protein>
<sequence>MVDVTTFTSAEEFMLSQNHATPTRPRDPFAQQCYAELVQSLIYFDEVLVPHPTNPMPTPADFGDYPRILCHLFDLGIAAPLRIPPDTAPALLAAERDAVETLKLTGVDTVSRYIEKTVQADREMGRRVGGQRLLPKIAAWTDYQMENIRTERHHGARIALGSGADGVEGDEFGRWARASSYVMEGQLRRLLPDSDRQLWLVANLVRSLRYSARAKVGKVGYTPHPVRRDFAVMFDLFDDGAHDSTIDAVISAIRGIPGEIGKVARSSRGRRLELLEYELPLLGGRLWSPRDRGRFDDERWLELACGRMDEYRSRAADFRRVLARCETEEDVRRLEFDIQGVRDQLLRRLGLDSAPANETENSLVNTAASVTQWAAGGVPVTTLMRLVFGTLRRHSDTLEYSHQKFLYREFARGI</sequence>
<dbReference type="AlphaFoldDB" id="A0A9X2E975"/>
<evidence type="ECO:0000313" key="2">
    <source>
        <dbReference type="Proteomes" id="UP001139157"/>
    </source>
</evidence>
<dbReference type="RefSeq" id="WP_251910920.1">
    <property type="nucleotide sequence ID" value="NZ_JAMRXG010000004.1"/>
</dbReference>
<gene>
    <name evidence="1" type="ORF">NDR86_10165</name>
</gene>
<keyword evidence="2" id="KW-1185">Reference proteome</keyword>
<proteinExistence type="predicted"/>
<accession>A0A9X2E975</accession>
<name>A0A9X2E975_9NOCA</name>
<organism evidence="1 2">
    <name type="scientific">Nocardia pulmonis</name>
    <dbReference type="NCBI Taxonomy" id="2951408"/>
    <lineage>
        <taxon>Bacteria</taxon>
        <taxon>Bacillati</taxon>
        <taxon>Actinomycetota</taxon>
        <taxon>Actinomycetes</taxon>
        <taxon>Mycobacteriales</taxon>
        <taxon>Nocardiaceae</taxon>
        <taxon>Nocardia</taxon>
    </lineage>
</organism>